<accession>A0ABS3AWD9</accession>
<proteinExistence type="predicted"/>
<sequence length="85" mass="9363">MLNFHRLLKPYALTKQMGKPLNTHLTRAGYSQRAGMLVDMTLSLPRSTMNVDHARSADASDQKITGGTSGRGHTQWPQAFSGLVH</sequence>
<organism evidence="2 3">
    <name type="scientific">Xanthomonas bonasiae</name>
    <dbReference type="NCBI Taxonomy" id="2810351"/>
    <lineage>
        <taxon>Bacteria</taxon>
        <taxon>Pseudomonadati</taxon>
        <taxon>Pseudomonadota</taxon>
        <taxon>Gammaproteobacteria</taxon>
        <taxon>Lysobacterales</taxon>
        <taxon>Lysobacteraceae</taxon>
        <taxon>Xanthomonas</taxon>
    </lineage>
</organism>
<dbReference type="Proteomes" id="UP000695802">
    <property type="component" value="Unassembled WGS sequence"/>
</dbReference>
<name>A0ABS3AWD9_9XANT</name>
<evidence type="ECO:0000313" key="2">
    <source>
        <dbReference type="EMBL" id="MBN6100566.1"/>
    </source>
</evidence>
<protein>
    <submittedName>
        <fullName evidence="2">Uncharacterized protein</fullName>
    </submittedName>
</protein>
<feature type="compositionally biased region" description="Polar residues" evidence="1">
    <location>
        <begin position="62"/>
        <end position="78"/>
    </location>
</feature>
<evidence type="ECO:0000313" key="3">
    <source>
        <dbReference type="Proteomes" id="UP000695802"/>
    </source>
</evidence>
<feature type="compositionally biased region" description="Basic and acidic residues" evidence="1">
    <location>
        <begin position="52"/>
        <end position="61"/>
    </location>
</feature>
<comment type="caution">
    <text evidence="2">The sequence shown here is derived from an EMBL/GenBank/DDBJ whole genome shotgun (WGS) entry which is preliminary data.</text>
</comment>
<dbReference type="RefSeq" id="WP_206228418.1">
    <property type="nucleotide sequence ID" value="NZ_JAFIWB010000001.1"/>
</dbReference>
<dbReference type="EMBL" id="JAFIWB010000001">
    <property type="protein sequence ID" value="MBN6100566.1"/>
    <property type="molecule type" value="Genomic_DNA"/>
</dbReference>
<feature type="region of interest" description="Disordered" evidence="1">
    <location>
        <begin position="51"/>
        <end position="85"/>
    </location>
</feature>
<evidence type="ECO:0000256" key="1">
    <source>
        <dbReference type="SAM" id="MobiDB-lite"/>
    </source>
</evidence>
<keyword evidence="3" id="KW-1185">Reference proteome</keyword>
<gene>
    <name evidence="2" type="ORF">JR064_00085</name>
</gene>
<reference evidence="2 3" key="1">
    <citation type="submission" date="2021-02" db="EMBL/GenBank/DDBJ databases">
        <title>Taxonomically Unique Crown Gall-Associated Xanthomonas Stains Have Deficiency in Virulence Repertories.</title>
        <authorList>
            <person name="Mafakheri H."/>
            <person name="Taghavi S.M."/>
            <person name="Dimkic I."/>
            <person name="Nemanja K."/>
            <person name="Osdaghi E."/>
        </authorList>
    </citation>
    <scope>NUCLEOTIDE SEQUENCE [LARGE SCALE GENOMIC DNA]</scope>
    <source>
        <strain evidence="2 3">FX4</strain>
    </source>
</reference>